<dbReference type="Gene3D" id="3.40.190.10">
    <property type="entry name" value="Periplasmic binding protein-like II"/>
    <property type="match status" value="2"/>
</dbReference>
<dbReference type="EMBL" id="BDQK01000002">
    <property type="protein sequence ID" value="GBF79415.1"/>
    <property type="molecule type" value="Genomic_DNA"/>
</dbReference>
<protein>
    <submittedName>
        <fullName evidence="1">Uncharacterized protein</fullName>
    </submittedName>
</protein>
<dbReference type="NCBIfam" id="TIGR02122">
    <property type="entry name" value="TRAP_TAXI"/>
    <property type="match status" value="1"/>
</dbReference>
<dbReference type="Proteomes" id="UP000287247">
    <property type="component" value="Unassembled WGS sequence"/>
</dbReference>
<proteinExistence type="predicted"/>
<dbReference type="AlphaFoldDB" id="A0A401IDS4"/>
<evidence type="ECO:0000313" key="1">
    <source>
        <dbReference type="EMBL" id="GBF79415.1"/>
    </source>
</evidence>
<dbReference type="OrthoDB" id="9776669at2"/>
<sequence length="297" mass="33421">MLLVFIPSHTVAQTPPLEINIVTGNETGEYYSIAKDLEKLARTKNLDLDIIPTKGALQNVDNVFYYQSVALGITQGDILAFLNTFANKDEEVRRQAESIRVVLPLYKEQVHIITRQYIKSVEQLTGKRVSIGESGSGTSTTAATLIYQLNINPKKLETLDIKRGIDALRKKEIDALFYIVGIPAQVLQEQIFPDDNFHILPLILPSQPDDEFLAKLYSKAVIPAKTYPWQTDKVETLSVQSFLFTVAEENCDRVTPVVKLIRENLSWLKENGDPVWKQVNLKDLSELDSTRTSKCAA</sequence>
<evidence type="ECO:0000313" key="2">
    <source>
        <dbReference type="Proteomes" id="UP000287247"/>
    </source>
</evidence>
<reference evidence="2" key="1">
    <citation type="submission" date="2017-05" db="EMBL/GenBank/DDBJ databases">
        <title>Physiological properties and genetic analysis related to exopolysaccharide production of fresh-water unicellular cyanobacterium Aphanothece sacrum, Suizenji Nori, that has been cultured as a food source in Japan.</title>
        <authorList>
            <person name="Kanesaki Y."/>
            <person name="Yoshikawa S."/>
            <person name="Ohki K."/>
        </authorList>
    </citation>
    <scope>NUCLEOTIDE SEQUENCE [LARGE SCALE GENOMIC DNA]</scope>
    <source>
        <strain evidence="2">FPU1</strain>
    </source>
</reference>
<dbReference type="InterPro" id="IPR011852">
    <property type="entry name" value="TRAP_TAXI"/>
</dbReference>
<keyword evidence="2" id="KW-1185">Reference proteome</keyword>
<dbReference type="SUPFAM" id="SSF53850">
    <property type="entry name" value="Periplasmic binding protein-like II"/>
    <property type="match status" value="1"/>
</dbReference>
<organism evidence="1 2">
    <name type="scientific">Aphanothece sacrum FPU1</name>
    <dbReference type="NCBI Taxonomy" id="1920663"/>
    <lineage>
        <taxon>Bacteria</taxon>
        <taxon>Bacillati</taxon>
        <taxon>Cyanobacteriota</taxon>
        <taxon>Cyanophyceae</taxon>
        <taxon>Oscillatoriophycideae</taxon>
        <taxon>Chroococcales</taxon>
        <taxon>Aphanothecaceae</taxon>
        <taxon>Aphanothece</taxon>
    </lineage>
</organism>
<comment type="caution">
    <text evidence="1">The sequence shown here is derived from an EMBL/GenBank/DDBJ whole genome shotgun (WGS) entry which is preliminary data.</text>
</comment>
<dbReference type="PANTHER" id="PTHR42941:SF1">
    <property type="entry name" value="SLL1037 PROTEIN"/>
    <property type="match status" value="1"/>
</dbReference>
<gene>
    <name evidence="1" type="ORF">AsFPU1_0810</name>
</gene>
<dbReference type="PANTHER" id="PTHR42941">
    <property type="entry name" value="SLL1037 PROTEIN"/>
    <property type="match status" value="1"/>
</dbReference>
<name>A0A401IDS4_APHSA</name>
<accession>A0A401IDS4</accession>
<dbReference type="Pfam" id="PF16868">
    <property type="entry name" value="NMT1_3"/>
    <property type="match status" value="1"/>
</dbReference>